<organism evidence="6 7">
    <name type="scientific">Mycolicibacter virginiensis</name>
    <dbReference type="NCBI Taxonomy" id="1795032"/>
    <lineage>
        <taxon>Bacteria</taxon>
        <taxon>Bacillati</taxon>
        <taxon>Actinomycetota</taxon>
        <taxon>Actinomycetes</taxon>
        <taxon>Mycobacteriales</taxon>
        <taxon>Mycobacteriaceae</taxon>
        <taxon>Mycolicibacter</taxon>
    </lineage>
</organism>
<keyword evidence="7" id="KW-1185">Reference proteome</keyword>
<protein>
    <submittedName>
        <fullName evidence="6">TetR family transcriptional regulator</fullName>
    </submittedName>
</protein>
<dbReference type="Pfam" id="PF17754">
    <property type="entry name" value="TetR_C_14"/>
    <property type="match status" value="1"/>
</dbReference>
<name>A0A9X7IS68_9MYCO</name>
<reference evidence="6 7" key="1">
    <citation type="submission" date="2018-02" db="EMBL/GenBank/DDBJ databases">
        <title>Draft genome sequence of Mycobacterium virginiense isolated from mud of a swine farm in Japan.</title>
        <authorList>
            <person name="Ohya K."/>
        </authorList>
    </citation>
    <scope>NUCLEOTIDE SEQUENCE [LARGE SCALE GENOMIC DNA]</scope>
    <source>
        <strain evidence="6 7">GF75</strain>
    </source>
</reference>
<accession>A0A9X7IS68</accession>
<dbReference type="InterPro" id="IPR041347">
    <property type="entry name" value="MftR_C"/>
</dbReference>
<dbReference type="PANTHER" id="PTHR30055:SF238">
    <property type="entry name" value="MYCOFACTOCIN BIOSYNTHESIS TRANSCRIPTIONAL REGULATOR MFTR-RELATED"/>
    <property type="match status" value="1"/>
</dbReference>
<dbReference type="PANTHER" id="PTHR30055">
    <property type="entry name" value="HTH-TYPE TRANSCRIPTIONAL REGULATOR RUTR"/>
    <property type="match status" value="1"/>
</dbReference>
<dbReference type="Proteomes" id="UP000237911">
    <property type="component" value="Unassembled WGS sequence"/>
</dbReference>
<dbReference type="RefSeq" id="WP_052741287.1">
    <property type="nucleotide sequence ID" value="NZ_PUEV01000002.1"/>
</dbReference>
<keyword evidence="1" id="KW-0805">Transcription regulation</keyword>
<evidence type="ECO:0000256" key="3">
    <source>
        <dbReference type="ARBA" id="ARBA00023163"/>
    </source>
</evidence>
<evidence type="ECO:0000256" key="4">
    <source>
        <dbReference type="PROSITE-ProRule" id="PRU00335"/>
    </source>
</evidence>
<evidence type="ECO:0000256" key="1">
    <source>
        <dbReference type="ARBA" id="ARBA00023015"/>
    </source>
</evidence>
<feature type="DNA-binding region" description="H-T-H motif" evidence="4">
    <location>
        <begin position="51"/>
        <end position="70"/>
    </location>
</feature>
<dbReference type="AlphaFoldDB" id="A0A9X7IS68"/>
<dbReference type="Gene3D" id="1.10.357.10">
    <property type="entry name" value="Tetracycline Repressor, domain 2"/>
    <property type="match status" value="1"/>
</dbReference>
<evidence type="ECO:0000259" key="5">
    <source>
        <dbReference type="PROSITE" id="PS50977"/>
    </source>
</evidence>
<sequence length="212" mass="23534">MARKVCIVCNDFRVDAPQVSSLRERRRRETEAAIHRAAVELIAEQGYDAVTVPMISERAGVCVRTFFNYFPNKETSVVLPFPPFDPALSAVVRSGPGAERLMADVAELVINHIEVHTANSVGLATLLRMICEIPELLRLHTAELAELETQLVELIAQRLQLPSDDRRVEVVASAVMATANTGIQRWSRDPEAGSLSDEVRRCVSLLEPLQHL</sequence>
<dbReference type="Gene3D" id="1.10.10.60">
    <property type="entry name" value="Homeodomain-like"/>
    <property type="match status" value="1"/>
</dbReference>
<dbReference type="EMBL" id="PUEV01000002">
    <property type="protein sequence ID" value="PQM54226.1"/>
    <property type="molecule type" value="Genomic_DNA"/>
</dbReference>
<proteinExistence type="predicted"/>
<dbReference type="GO" id="GO:0000976">
    <property type="term" value="F:transcription cis-regulatory region binding"/>
    <property type="evidence" value="ECO:0007669"/>
    <property type="project" value="TreeGrafter"/>
</dbReference>
<keyword evidence="3" id="KW-0804">Transcription</keyword>
<dbReference type="InterPro" id="IPR009057">
    <property type="entry name" value="Homeodomain-like_sf"/>
</dbReference>
<dbReference type="Pfam" id="PF00440">
    <property type="entry name" value="TetR_N"/>
    <property type="match status" value="1"/>
</dbReference>
<dbReference type="PRINTS" id="PR00455">
    <property type="entry name" value="HTHTETR"/>
</dbReference>
<gene>
    <name evidence="6" type="ORF">C5U48_00340</name>
</gene>
<evidence type="ECO:0000313" key="7">
    <source>
        <dbReference type="Proteomes" id="UP000237911"/>
    </source>
</evidence>
<dbReference type="InterPro" id="IPR050109">
    <property type="entry name" value="HTH-type_TetR-like_transc_reg"/>
</dbReference>
<dbReference type="GO" id="GO:0003700">
    <property type="term" value="F:DNA-binding transcription factor activity"/>
    <property type="evidence" value="ECO:0007669"/>
    <property type="project" value="TreeGrafter"/>
</dbReference>
<evidence type="ECO:0000313" key="6">
    <source>
        <dbReference type="EMBL" id="PQM54226.1"/>
    </source>
</evidence>
<comment type="caution">
    <text evidence="6">The sequence shown here is derived from an EMBL/GenBank/DDBJ whole genome shotgun (WGS) entry which is preliminary data.</text>
</comment>
<dbReference type="InterPro" id="IPR001647">
    <property type="entry name" value="HTH_TetR"/>
</dbReference>
<dbReference type="PROSITE" id="PS50977">
    <property type="entry name" value="HTH_TETR_2"/>
    <property type="match status" value="1"/>
</dbReference>
<evidence type="ECO:0000256" key="2">
    <source>
        <dbReference type="ARBA" id="ARBA00023125"/>
    </source>
</evidence>
<keyword evidence="2 4" id="KW-0238">DNA-binding</keyword>
<feature type="domain" description="HTH tetR-type" evidence="5">
    <location>
        <begin position="28"/>
        <end position="88"/>
    </location>
</feature>
<dbReference type="SUPFAM" id="SSF46689">
    <property type="entry name" value="Homeodomain-like"/>
    <property type="match status" value="1"/>
</dbReference>